<organism evidence="2">
    <name type="scientific">Cladocopium goreaui</name>
    <dbReference type="NCBI Taxonomy" id="2562237"/>
    <lineage>
        <taxon>Eukaryota</taxon>
        <taxon>Sar</taxon>
        <taxon>Alveolata</taxon>
        <taxon>Dinophyceae</taxon>
        <taxon>Suessiales</taxon>
        <taxon>Symbiodiniaceae</taxon>
        <taxon>Cladocopium</taxon>
    </lineage>
</organism>
<dbReference type="InterPro" id="IPR013185">
    <property type="entry name" value="Transl_elong_KOW-like"/>
</dbReference>
<name>A0A9P1FLV2_9DINO</name>
<evidence type="ECO:0000259" key="1">
    <source>
        <dbReference type="Pfam" id="PF08207"/>
    </source>
</evidence>
<dbReference type="OrthoDB" id="10259892at2759"/>
<dbReference type="GO" id="GO:0003746">
    <property type="term" value="F:translation elongation factor activity"/>
    <property type="evidence" value="ECO:0007669"/>
    <property type="project" value="TreeGrafter"/>
</dbReference>
<feature type="domain" description="Translation elongation factor KOW-like" evidence="1">
    <location>
        <begin position="29"/>
        <end position="85"/>
    </location>
</feature>
<dbReference type="EMBL" id="CAMXCT010000593">
    <property type="protein sequence ID" value="CAI3980883.1"/>
    <property type="molecule type" value="Genomic_DNA"/>
</dbReference>
<dbReference type="Gene3D" id="2.30.30.30">
    <property type="match status" value="1"/>
</dbReference>
<dbReference type="Proteomes" id="UP001152797">
    <property type="component" value="Unassembled WGS sequence"/>
</dbReference>
<dbReference type="InterPro" id="IPR020599">
    <property type="entry name" value="Transl_elong_fac_P/YeiP"/>
</dbReference>
<proteinExistence type="predicted"/>
<dbReference type="GO" id="GO:0005737">
    <property type="term" value="C:cytoplasm"/>
    <property type="evidence" value="ECO:0007669"/>
    <property type="project" value="TreeGrafter"/>
</dbReference>
<gene>
    <name evidence="2" type="ORF">C1SCF055_LOCUS8731</name>
</gene>
<dbReference type="InterPro" id="IPR014722">
    <property type="entry name" value="Rib_uL2_dom2"/>
</dbReference>
<protein>
    <submittedName>
        <fullName evidence="3">Ankyrin repeat and KH domain-containing protein mask</fullName>
    </submittedName>
</protein>
<evidence type="ECO:0000313" key="3">
    <source>
        <dbReference type="EMBL" id="CAL4768195.1"/>
    </source>
</evidence>
<reference evidence="2" key="1">
    <citation type="submission" date="2022-10" db="EMBL/GenBank/DDBJ databases">
        <authorList>
            <person name="Chen Y."/>
            <person name="Dougan E. K."/>
            <person name="Chan C."/>
            <person name="Rhodes N."/>
            <person name="Thang M."/>
        </authorList>
    </citation>
    <scope>NUCLEOTIDE SEQUENCE</scope>
</reference>
<dbReference type="AlphaFoldDB" id="A0A9P1FLV2"/>
<sequence>MWAVARVFANPRVAQLASRRFATKEQVAVTDVRKGMILRYDERYCQVKEWYAHKQGRGAAAYHVTYDELDTGKQRVQKFGSGVKLVKVEPDKQECQVMYVKGSGAEEKIVVLADDEYNEIEIPLARFIGYSTVNEGATAVLYKDDEEIVKIVVK</sequence>
<dbReference type="EMBL" id="CAMXCT020000593">
    <property type="protein sequence ID" value="CAL1134258.1"/>
    <property type="molecule type" value="Genomic_DNA"/>
</dbReference>
<evidence type="ECO:0000313" key="4">
    <source>
        <dbReference type="Proteomes" id="UP001152797"/>
    </source>
</evidence>
<dbReference type="PANTHER" id="PTHR30053:SF14">
    <property type="entry name" value="TRANSLATION ELONGATION FACTOR KOW-LIKE DOMAIN-CONTAINING PROTEIN"/>
    <property type="match status" value="1"/>
</dbReference>
<evidence type="ECO:0000313" key="2">
    <source>
        <dbReference type="EMBL" id="CAI3980883.1"/>
    </source>
</evidence>
<dbReference type="EMBL" id="CAMXCT030000593">
    <property type="protein sequence ID" value="CAL4768195.1"/>
    <property type="molecule type" value="Genomic_DNA"/>
</dbReference>
<accession>A0A9P1FLV2</accession>
<dbReference type="SUPFAM" id="SSF50104">
    <property type="entry name" value="Translation proteins SH3-like domain"/>
    <property type="match status" value="1"/>
</dbReference>
<reference evidence="3 4" key="2">
    <citation type="submission" date="2024-05" db="EMBL/GenBank/DDBJ databases">
        <authorList>
            <person name="Chen Y."/>
            <person name="Shah S."/>
            <person name="Dougan E. K."/>
            <person name="Thang M."/>
            <person name="Chan C."/>
        </authorList>
    </citation>
    <scope>NUCLEOTIDE SEQUENCE [LARGE SCALE GENOMIC DNA]</scope>
</reference>
<keyword evidence="4" id="KW-1185">Reference proteome</keyword>
<dbReference type="Pfam" id="PF08207">
    <property type="entry name" value="EFP_N"/>
    <property type="match status" value="1"/>
</dbReference>
<dbReference type="InterPro" id="IPR008991">
    <property type="entry name" value="Translation_prot_SH3-like_sf"/>
</dbReference>
<comment type="caution">
    <text evidence="2">The sequence shown here is derived from an EMBL/GenBank/DDBJ whole genome shotgun (WGS) entry which is preliminary data.</text>
</comment>
<dbReference type="PANTHER" id="PTHR30053">
    <property type="entry name" value="ELONGATION FACTOR P"/>
    <property type="match status" value="1"/>
</dbReference>